<dbReference type="EMBL" id="OB660262">
    <property type="protein sequence ID" value="CAD7223830.1"/>
    <property type="molecule type" value="Genomic_DNA"/>
</dbReference>
<comment type="caution">
    <text evidence="3">Lacks conserved residue(s) required for the propagation of feature annotation.</text>
</comment>
<evidence type="ECO:0000313" key="4">
    <source>
        <dbReference type="EMBL" id="CAD7223830.1"/>
    </source>
</evidence>
<keyword evidence="3" id="KW-0813">Transport</keyword>
<dbReference type="InterPro" id="IPR018000">
    <property type="entry name" value="Neurotransmitter_ion_chnl_CS"/>
</dbReference>
<dbReference type="InterPro" id="IPR006201">
    <property type="entry name" value="Neur_channel"/>
</dbReference>
<name>A0A7R8W3S2_9CRUS</name>
<evidence type="ECO:0000256" key="3">
    <source>
        <dbReference type="RuleBase" id="RU000687"/>
    </source>
</evidence>
<protein>
    <submittedName>
        <fullName evidence="4">Uncharacterized protein</fullName>
    </submittedName>
</protein>
<keyword evidence="3" id="KW-0812">Transmembrane</keyword>
<evidence type="ECO:0000256" key="2">
    <source>
        <dbReference type="ARBA" id="ARBA00023136"/>
    </source>
</evidence>
<dbReference type="GO" id="GO:0016020">
    <property type="term" value="C:membrane"/>
    <property type="evidence" value="ECO:0007669"/>
    <property type="project" value="UniProtKB-SubCell"/>
</dbReference>
<sequence length="279" mass="31654">MVSCWLLKGTSKSNSQEASRLRQPMPESESRLFQATQTPELYHGVPGDWDSDSDADSERLGMISTMEFQKHFGSLSLTGGPREVSVSMYILNMHPVDDADMHLTLQMYLRAQWKEPRLNVSWEGKNPGDAYLHIPPQRFDELPWHPDLFIVNGISIESPKLFTDPIFIRVMGDNETILVSRLIVVKIPCTMDFRDYPLDEQRCSISLESCGFSTNLALVLFSSLQNFRTVTTQEWSYGGLDLAADIGGYVGALLGISLLSVSYMIIHRLRRMLEKQDEK</sequence>
<dbReference type="SUPFAM" id="SSF63712">
    <property type="entry name" value="Nicotinic receptor ligand binding domain-like"/>
    <property type="match status" value="1"/>
</dbReference>
<dbReference type="PROSITE" id="PS00236">
    <property type="entry name" value="NEUROTR_ION_CHANNEL"/>
    <property type="match status" value="1"/>
</dbReference>
<feature type="transmembrane region" description="Helical" evidence="3">
    <location>
        <begin position="246"/>
        <end position="266"/>
    </location>
</feature>
<keyword evidence="3" id="KW-0407">Ion channel</keyword>
<dbReference type="OrthoDB" id="6366994at2759"/>
<proteinExistence type="inferred from homology"/>
<gene>
    <name evidence="4" type="ORF">CTOB1V02_LOCUS1807</name>
</gene>
<dbReference type="Pfam" id="PF02931">
    <property type="entry name" value="Neur_chan_LBD"/>
    <property type="match status" value="1"/>
</dbReference>
<keyword evidence="3" id="KW-1133">Transmembrane helix</keyword>
<comment type="subcellular location">
    <subcellularLocation>
        <location evidence="1">Membrane</location>
        <topology evidence="1">Multi-pass membrane protein</topology>
    </subcellularLocation>
</comment>
<dbReference type="GO" id="GO:0005230">
    <property type="term" value="F:extracellular ligand-gated monoatomic ion channel activity"/>
    <property type="evidence" value="ECO:0007669"/>
    <property type="project" value="InterPro"/>
</dbReference>
<organism evidence="4">
    <name type="scientific">Cyprideis torosa</name>
    <dbReference type="NCBI Taxonomy" id="163714"/>
    <lineage>
        <taxon>Eukaryota</taxon>
        <taxon>Metazoa</taxon>
        <taxon>Ecdysozoa</taxon>
        <taxon>Arthropoda</taxon>
        <taxon>Crustacea</taxon>
        <taxon>Oligostraca</taxon>
        <taxon>Ostracoda</taxon>
        <taxon>Podocopa</taxon>
        <taxon>Podocopida</taxon>
        <taxon>Cytherocopina</taxon>
        <taxon>Cytheroidea</taxon>
        <taxon>Cytherideidae</taxon>
        <taxon>Cyprideis</taxon>
    </lineage>
</organism>
<keyword evidence="3" id="KW-0406">Ion transport</keyword>
<comment type="similarity">
    <text evidence="3">Belongs to the ligand-gated ion channel (TC 1.A.9) family.</text>
</comment>
<dbReference type="PANTHER" id="PTHR18945">
    <property type="entry name" value="NEUROTRANSMITTER GATED ION CHANNEL"/>
    <property type="match status" value="1"/>
</dbReference>
<reference evidence="4" key="1">
    <citation type="submission" date="2020-11" db="EMBL/GenBank/DDBJ databases">
        <authorList>
            <person name="Tran Van P."/>
        </authorList>
    </citation>
    <scope>NUCLEOTIDE SEQUENCE</scope>
</reference>
<evidence type="ECO:0000256" key="1">
    <source>
        <dbReference type="ARBA" id="ARBA00004141"/>
    </source>
</evidence>
<dbReference type="PRINTS" id="PR00252">
    <property type="entry name" value="NRIONCHANNEL"/>
</dbReference>
<keyword evidence="2 3" id="KW-0472">Membrane</keyword>
<dbReference type="Gene3D" id="2.70.170.10">
    <property type="entry name" value="Neurotransmitter-gated ion-channel ligand-binding domain"/>
    <property type="match status" value="1"/>
</dbReference>
<dbReference type="AlphaFoldDB" id="A0A7R8W3S2"/>
<dbReference type="InterPro" id="IPR006202">
    <property type="entry name" value="Neur_chan_lig-bd"/>
</dbReference>
<dbReference type="GO" id="GO:0004888">
    <property type="term" value="F:transmembrane signaling receptor activity"/>
    <property type="evidence" value="ECO:0007669"/>
    <property type="project" value="InterPro"/>
</dbReference>
<dbReference type="InterPro" id="IPR036734">
    <property type="entry name" value="Neur_chan_lig-bd_sf"/>
</dbReference>
<accession>A0A7R8W3S2</accession>